<dbReference type="SUPFAM" id="SSF81271">
    <property type="entry name" value="TGS-like"/>
    <property type="match status" value="1"/>
</dbReference>
<feature type="domain" description="ACT" evidence="3">
    <location>
        <begin position="643"/>
        <end position="717"/>
    </location>
</feature>
<reference evidence="7" key="1">
    <citation type="journal article" date="2019" name="Int. J. Syst. Evol. Microbiol.">
        <title>The Global Catalogue of Microorganisms (GCM) 10K type strain sequencing project: providing services to taxonomists for standard genome sequencing and annotation.</title>
        <authorList>
            <consortium name="The Broad Institute Genomics Platform"/>
            <consortium name="The Broad Institute Genome Sequencing Center for Infectious Disease"/>
            <person name="Wu L."/>
            <person name="Ma J."/>
        </authorList>
    </citation>
    <scope>NUCLEOTIDE SEQUENCE [LARGE SCALE GENOMIC DNA]</scope>
    <source>
        <strain evidence="7">JCM 4957</strain>
    </source>
</reference>
<evidence type="ECO:0000256" key="2">
    <source>
        <dbReference type="SAM" id="MobiDB-lite"/>
    </source>
</evidence>
<keyword evidence="6" id="KW-0808">Transferase</keyword>
<dbReference type="SMART" id="SM00471">
    <property type="entry name" value="HDc"/>
    <property type="match status" value="1"/>
</dbReference>
<dbReference type="Gene3D" id="3.30.70.260">
    <property type="match status" value="1"/>
</dbReference>
<feature type="region of interest" description="Disordered" evidence="2">
    <location>
        <begin position="1"/>
        <end position="34"/>
    </location>
</feature>
<evidence type="ECO:0000313" key="7">
    <source>
        <dbReference type="Proteomes" id="UP000653308"/>
    </source>
</evidence>
<dbReference type="InterPro" id="IPR002912">
    <property type="entry name" value="ACT_dom"/>
</dbReference>
<dbReference type="RefSeq" id="WP_190198872.1">
    <property type="nucleotide sequence ID" value="NZ_BMWE01000009.1"/>
</dbReference>
<feature type="compositionally biased region" description="Low complexity" evidence="2">
    <location>
        <begin position="553"/>
        <end position="569"/>
    </location>
</feature>
<gene>
    <name evidence="6" type="ORF">GCM10010384_36210</name>
</gene>
<dbReference type="PROSITE" id="PS51671">
    <property type="entry name" value="ACT"/>
    <property type="match status" value="1"/>
</dbReference>
<accession>A0ABQ2ZUN1</accession>
<dbReference type="SUPFAM" id="SSF55021">
    <property type="entry name" value="ACT-like"/>
    <property type="match status" value="1"/>
</dbReference>
<dbReference type="GO" id="GO:0016301">
    <property type="term" value="F:kinase activity"/>
    <property type="evidence" value="ECO:0007669"/>
    <property type="project" value="UniProtKB-KW"/>
</dbReference>
<dbReference type="Pfam" id="PF04607">
    <property type="entry name" value="RelA_SpoT"/>
    <property type="match status" value="1"/>
</dbReference>
<dbReference type="Proteomes" id="UP000653308">
    <property type="component" value="Unassembled WGS sequence"/>
</dbReference>
<feature type="compositionally biased region" description="Polar residues" evidence="2">
    <location>
        <begin position="1"/>
        <end position="10"/>
    </location>
</feature>
<evidence type="ECO:0000256" key="1">
    <source>
        <dbReference type="ARBA" id="ARBA00007476"/>
    </source>
</evidence>
<dbReference type="InterPro" id="IPR012676">
    <property type="entry name" value="TGS-like"/>
</dbReference>
<dbReference type="SUPFAM" id="SSF109604">
    <property type="entry name" value="HD-domain/PDEase-like"/>
    <property type="match status" value="1"/>
</dbReference>
<dbReference type="PROSITE" id="PS51831">
    <property type="entry name" value="HD"/>
    <property type="match status" value="1"/>
</dbReference>
<evidence type="ECO:0000259" key="3">
    <source>
        <dbReference type="PROSITE" id="PS51671"/>
    </source>
</evidence>
<evidence type="ECO:0000313" key="6">
    <source>
        <dbReference type="EMBL" id="GGY25787.1"/>
    </source>
</evidence>
<dbReference type="Pfam" id="PF02824">
    <property type="entry name" value="TGS"/>
    <property type="match status" value="1"/>
</dbReference>
<dbReference type="InterPro" id="IPR045865">
    <property type="entry name" value="ACT-like_dom_sf"/>
</dbReference>
<protein>
    <submittedName>
        <fullName evidence="6">Kinase</fullName>
    </submittedName>
</protein>
<comment type="similarity">
    <text evidence="1">Belongs to the RelA/SpoT family.</text>
</comment>
<name>A0ABQ2ZUN1_9ACTN</name>
<dbReference type="InterPro" id="IPR004095">
    <property type="entry name" value="TGS"/>
</dbReference>
<dbReference type="PANTHER" id="PTHR21262:SF31">
    <property type="entry name" value="GTP PYROPHOSPHOKINASE"/>
    <property type="match status" value="1"/>
</dbReference>
<comment type="caution">
    <text evidence="6">The sequence shown here is derived from an EMBL/GenBank/DDBJ whole genome shotgun (WGS) entry which is preliminary data.</text>
</comment>
<evidence type="ECO:0000259" key="4">
    <source>
        <dbReference type="PROSITE" id="PS51831"/>
    </source>
</evidence>
<dbReference type="SMART" id="SM00954">
    <property type="entry name" value="RelA_SpoT"/>
    <property type="match status" value="1"/>
</dbReference>
<dbReference type="SUPFAM" id="SSF81301">
    <property type="entry name" value="Nucleotidyltransferase"/>
    <property type="match status" value="1"/>
</dbReference>
<feature type="domain" description="TGS" evidence="5">
    <location>
        <begin position="441"/>
        <end position="502"/>
    </location>
</feature>
<dbReference type="Gene3D" id="3.10.20.30">
    <property type="match status" value="1"/>
</dbReference>
<dbReference type="InterPro" id="IPR043519">
    <property type="entry name" value="NT_sf"/>
</dbReference>
<dbReference type="InterPro" id="IPR003607">
    <property type="entry name" value="HD/PDEase_dom"/>
</dbReference>
<dbReference type="EMBL" id="BMWE01000009">
    <property type="protein sequence ID" value="GGY25787.1"/>
    <property type="molecule type" value="Genomic_DNA"/>
</dbReference>
<dbReference type="Pfam" id="PF13328">
    <property type="entry name" value="HD_4"/>
    <property type="match status" value="1"/>
</dbReference>
<keyword evidence="7" id="KW-1185">Reference proteome</keyword>
<sequence length="722" mass="78458">MSAEATNSVTPGPMPGAVSGPVTPTAPRRKARPRIDLRRLGRAALLGPAARDRLPDAISHVVEAHRAHHPDANLDPLHRAYVLAESSHRGQMRKSGEPYITHPLAVTLILAELGAETTTLTASLLHDTVEDTDVTLEQVREQFGEEVRYLVDGVTKLEKVDYGAAAEPETFRKMLVATGNDVRVMSIKLADRLHNMRTLGVMRPEKQERIAKVTRDVLIPLAERLGVQALKTELEDLVFAILHPEEYAHTRELIVRNAGRAEDPLAEVAEEVRGVLREADIPAEVLIRPRHFVSVHRVSRKRGRLRGSDFGRVLVLVNEDADCYGVLGELHTCMTPVVSEFKDFIAVPKFNLYQSLHTAVAREDGQVVEVLIRTHQMHKVAEAGVVALGNPYAPAAEDPADGERVDPTRPGWLSRLLDWQEAAPDPDHFWSTLREDLAQDREITVFRPDGGTLGLPEGATCVDAAYAQYGEDAHACIGARVNGRLATLSTVLKDGDTVQLLMGQDPASEPSREWLEHAHTPAARIAIQRWLAAHPAQAEAQRTDPGEDRQAEGRTAAPRPATAGATDPDGPAPGNVLTDRSGATVRLAGCCTPVPPDEIVGFAVRGGAVTVHRVECAAVARMKDAGRTEAGVRWGEATDCRVTLVAESFVRPHLLADLTEAMALEGAEIVSATVEPPAQQQVRHTYTVQLPDAAHLPALMRAMRNVAGVYDVGRAQPQPLES</sequence>
<organism evidence="6 7">
    <name type="scientific">Streptomyces djakartensis</name>
    <dbReference type="NCBI Taxonomy" id="68193"/>
    <lineage>
        <taxon>Bacteria</taxon>
        <taxon>Bacillati</taxon>
        <taxon>Actinomycetota</taxon>
        <taxon>Actinomycetes</taxon>
        <taxon>Kitasatosporales</taxon>
        <taxon>Streptomycetaceae</taxon>
        <taxon>Streptomyces</taxon>
    </lineage>
</organism>
<dbReference type="Pfam" id="PF13291">
    <property type="entry name" value="ACT_4"/>
    <property type="match status" value="1"/>
</dbReference>
<dbReference type="PROSITE" id="PS51880">
    <property type="entry name" value="TGS"/>
    <property type="match status" value="1"/>
</dbReference>
<feature type="region of interest" description="Disordered" evidence="2">
    <location>
        <begin position="533"/>
        <end position="579"/>
    </location>
</feature>
<dbReference type="InterPro" id="IPR012675">
    <property type="entry name" value="Beta-grasp_dom_sf"/>
</dbReference>
<dbReference type="InterPro" id="IPR006674">
    <property type="entry name" value="HD_domain"/>
</dbReference>
<evidence type="ECO:0000259" key="5">
    <source>
        <dbReference type="PROSITE" id="PS51880"/>
    </source>
</evidence>
<dbReference type="CDD" id="cd05399">
    <property type="entry name" value="NT_Rel-Spo_like"/>
    <property type="match status" value="1"/>
</dbReference>
<feature type="domain" description="HD" evidence="4">
    <location>
        <begin position="99"/>
        <end position="196"/>
    </location>
</feature>
<keyword evidence="6" id="KW-0418">Kinase</keyword>
<dbReference type="PANTHER" id="PTHR21262">
    <property type="entry name" value="GUANOSINE-3',5'-BIS DIPHOSPHATE 3'-PYROPHOSPHOHYDROLASE"/>
    <property type="match status" value="1"/>
</dbReference>
<proteinExistence type="inferred from homology"/>
<dbReference type="InterPro" id="IPR007685">
    <property type="entry name" value="RelA_SpoT"/>
</dbReference>
<dbReference type="CDD" id="cd00077">
    <property type="entry name" value="HDc"/>
    <property type="match status" value="1"/>
</dbReference>
<dbReference type="Gene3D" id="3.30.460.10">
    <property type="entry name" value="Beta Polymerase, domain 2"/>
    <property type="match status" value="1"/>
</dbReference>
<dbReference type="Gene3D" id="1.10.3210.10">
    <property type="entry name" value="Hypothetical protein af1432"/>
    <property type="match status" value="1"/>
</dbReference>
<feature type="compositionally biased region" description="Basic and acidic residues" evidence="2">
    <location>
        <begin position="541"/>
        <end position="552"/>
    </location>
</feature>